<evidence type="ECO:0000313" key="9">
    <source>
        <dbReference type="Proteomes" id="UP000256913"/>
    </source>
</evidence>
<dbReference type="OrthoDB" id="9807293at2"/>
<organism evidence="8 9">
    <name type="scientific">Asanoa ferruginea</name>
    <dbReference type="NCBI Taxonomy" id="53367"/>
    <lineage>
        <taxon>Bacteria</taxon>
        <taxon>Bacillati</taxon>
        <taxon>Actinomycetota</taxon>
        <taxon>Actinomycetes</taxon>
        <taxon>Micromonosporales</taxon>
        <taxon>Micromonosporaceae</taxon>
        <taxon>Asanoa</taxon>
    </lineage>
</organism>
<keyword evidence="5 7" id="KW-0472">Membrane</keyword>
<evidence type="ECO:0000256" key="6">
    <source>
        <dbReference type="RuleBase" id="RU000477"/>
    </source>
</evidence>
<dbReference type="EMBL" id="QUMQ01000001">
    <property type="protein sequence ID" value="REG00041.1"/>
    <property type="molecule type" value="Genomic_DNA"/>
</dbReference>
<dbReference type="PANTHER" id="PTHR45724">
    <property type="entry name" value="AQUAPORIN NIP2-1"/>
    <property type="match status" value="1"/>
</dbReference>
<protein>
    <submittedName>
        <fullName evidence="8">Glycerol uptake facilitator protein/aquaporin Z</fullName>
    </submittedName>
</protein>
<feature type="transmembrane region" description="Helical" evidence="7">
    <location>
        <begin position="170"/>
        <end position="192"/>
    </location>
</feature>
<gene>
    <name evidence="8" type="ORF">DFJ67_6087</name>
</gene>
<keyword evidence="9" id="KW-1185">Reference proteome</keyword>
<evidence type="ECO:0000256" key="4">
    <source>
        <dbReference type="ARBA" id="ARBA00022989"/>
    </source>
</evidence>
<keyword evidence="4 7" id="KW-1133">Transmembrane helix</keyword>
<dbReference type="GO" id="GO:0016020">
    <property type="term" value="C:membrane"/>
    <property type="evidence" value="ECO:0007669"/>
    <property type="project" value="UniProtKB-SubCell"/>
</dbReference>
<dbReference type="PRINTS" id="PR00783">
    <property type="entry name" value="MINTRINSICP"/>
</dbReference>
<dbReference type="RefSeq" id="WP_116076807.1">
    <property type="nucleotide sequence ID" value="NZ_BONB01000003.1"/>
</dbReference>
<evidence type="ECO:0000256" key="2">
    <source>
        <dbReference type="ARBA" id="ARBA00022448"/>
    </source>
</evidence>
<dbReference type="InterPro" id="IPR023271">
    <property type="entry name" value="Aquaporin-like"/>
</dbReference>
<dbReference type="InterPro" id="IPR034294">
    <property type="entry name" value="Aquaporin_transptr"/>
</dbReference>
<dbReference type="Proteomes" id="UP000256913">
    <property type="component" value="Unassembled WGS sequence"/>
</dbReference>
<comment type="caution">
    <text evidence="8">The sequence shown here is derived from an EMBL/GenBank/DDBJ whole genome shotgun (WGS) entry which is preliminary data.</text>
</comment>
<evidence type="ECO:0000256" key="5">
    <source>
        <dbReference type="ARBA" id="ARBA00023136"/>
    </source>
</evidence>
<evidence type="ECO:0000256" key="3">
    <source>
        <dbReference type="ARBA" id="ARBA00022692"/>
    </source>
</evidence>
<feature type="transmembrane region" description="Helical" evidence="7">
    <location>
        <begin position="142"/>
        <end position="163"/>
    </location>
</feature>
<comment type="similarity">
    <text evidence="6">Belongs to the MIP/aquaporin (TC 1.A.8) family.</text>
</comment>
<evidence type="ECO:0000313" key="8">
    <source>
        <dbReference type="EMBL" id="REG00041.1"/>
    </source>
</evidence>
<evidence type="ECO:0000256" key="7">
    <source>
        <dbReference type="SAM" id="Phobius"/>
    </source>
</evidence>
<feature type="transmembrane region" description="Helical" evidence="7">
    <location>
        <begin position="212"/>
        <end position="230"/>
    </location>
</feature>
<dbReference type="Gene3D" id="1.20.1080.10">
    <property type="entry name" value="Glycerol uptake facilitator protein"/>
    <property type="match status" value="1"/>
</dbReference>
<reference evidence="8 9" key="1">
    <citation type="submission" date="2018-08" db="EMBL/GenBank/DDBJ databases">
        <title>Sequencing the genomes of 1000 actinobacteria strains.</title>
        <authorList>
            <person name="Klenk H.-P."/>
        </authorList>
    </citation>
    <scope>NUCLEOTIDE SEQUENCE [LARGE SCALE GENOMIC DNA]</scope>
    <source>
        <strain evidence="8 9">DSM 44099</strain>
    </source>
</reference>
<dbReference type="AlphaFoldDB" id="A0A3E0A1C1"/>
<dbReference type="SUPFAM" id="SSF81338">
    <property type="entry name" value="Aquaporin-like"/>
    <property type="match status" value="1"/>
</dbReference>
<comment type="subcellular location">
    <subcellularLocation>
        <location evidence="1">Membrane</location>
        <topology evidence="1">Multi-pass membrane protein</topology>
    </subcellularLocation>
</comment>
<proteinExistence type="inferred from homology"/>
<dbReference type="PROSITE" id="PS00221">
    <property type="entry name" value="MIP"/>
    <property type="match status" value="1"/>
</dbReference>
<sequence length="257" mass="26984">MRISLRRLNPAGAAGEFVLTTVLLFIAVTVIRWLRHPESPLFISDLGSALVVIGVVSGAVLTALILSPLGKRSGGHMNPAVTVTLWLMDAFPGRRVVPYVLAQLAGSVAGAGLARLAWGSAVSHPMVSFGAIRPAASWQPEAVFLAEAGSMVLFMLVVGFFLVRRRLAGLLPYLIGLGVGLVIAVFGPLSGGSINPARQLGPALLAGQTTDLWIYLVAPMLGAVVGSLIHRRLVRRTPPRQHPCAGLTTRAPAASRS</sequence>
<feature type="transmembrane region" description="Helical" evidence="7">
    <location>
        <begin position="12"/>
        <end position="34"/>
    </location>
</feature>
<accession>A0A3E0A1C1</accession>
<dbReference type="InterPro" id="IPR022357">
    <property type="entry name" value="MIP_CS"/>
</dbReference>
<keyword evidence="3 6" id="KW-0812">Transmembrane</keyword>
<keyword evidence="2 6" id="KW-0813">Transport</keyword>
<name>A0A3E0A1C1_9ACTN</name>
<dbReference type="PANTHER" id="PTHR45724:SF13">
    <property type="entry name" value="AQUAPORIN NIP1-1-RELATED"/>
    <property type="match status" value="1"/>
</dbReference>
<feature type="transmembrane region" description="Helical" evidence="7">
    <location>
        <begin position="46"/>
        <end position="67"/>
    </location>
</feature>
<dbReference type="GO" id="GO:0015267">
    <property type="term" value="F:channel activity"/>
    <property type="evidence" value="ECO:0007669"/>
    <property type="project" value="InterPro"/>
</dbReference>
<dbReference type="InterPro" id="IPR000425">
    <property type="entry name" value="MIP"/>
</dbReference>
<evidence type="ECO:0000256" key="1">
    <source>
        <dbReference type="ARBA" id="ARBA00004141"/>
    </source>
</evidence>
<dbReference type="Pfam" id="PF00230">
    <property type="entry name" value="MIP"/>
    <property type="match status" value="1"/>
</dbReference>
<feature type="transmembrane region" description="Helical" evidence="7">
    <location>
        <begin position="96"/>
        <end position="118"/>
    </location>
</feature>